<dbReference type="EMBL" id="JACHXW010000010">
    <property type="protein sequence ID" value="MBB3153479.1"/>
    <property type="molecule type" value="Genomic_DNA"/>
</dbReference>
<feature type="signal peptide" evidence="1">
    <location>
        <begin position="1"/>
        <end position="23"/>
    </location>
</feature>
<evidence type="ECO:0000313" key="2">
    <source>
        <dbReference type="EMBL" id="MBB3153479.1"/>
    </source>
</evidence>
<organism evidence="2 3">
    <name type="scientific">Paenibacillus endophyticus</name>
    <dbReference type="NCBI Taxonomy" id="1294268"/>
    <lineage>
        <taxon>Bacteria</taxon>
        <taxon>Bacillati</taxon>
        <taxon>Bacillota</taxon>
        <taxon>Bacilli</taxon>
        <taxon>Bacillales</taxon>
        <taxon>Paenibacillaceae</taxon>
        <taxon>Paenibacillus</taxon>
    </lineage>
</organism>
<dbReference type="InterPro" id="IPR006059">
    <property type="entry name" value="SBP"/>
</dbReference>
<sequence length="543" mass="59817">MKKSQIRILAALCIMIVTLSACKLGGGNEEQESGGKPAPVEINVFAQQETGIDLRTNDFTKLLESKFNAHINWDSITPDGAKEKRQISLAGGDYPDAYILTAYLDQFSQSDLLKYGKEGVILPLNQLIEQYAPNIKAAMEKDPTLKAFNTAPDGNIYGLVAYSECFHCSYPNKMWVNTEWLSKLGLAMPTTTAQFKSMLEAFKKSDPNGNGVADEIPLSGSIEDFGVRIIPYLMNGFIYDDDRNYLAMSKGKVETVANKPQWKEGIAFIKSLYDEGLIDPGAFIQNAEALRRIGDNAGAPVLGAVAGMHPAIFTSERLKDYAPIPPLQGPYASHATFDGGGIQPGAKFAITNKASKEAQIALIQMVDYIYTPEGQTIAQSGLEGIGWRKPQKGEAALGEGIAPQFASLIPINNAKPTNSGWSGMAHFYMPREYRDSWVASKDIYASDGYERRLIEATQLYEGHEPSEMFPIWTIWLDPAEADEAGILQTNLSNYIEQSTLQFITGDLNLDKDWDGYLAGLDSMQVGRYLEIMQKAYDQSNPNK</sequence>
<dbReference type="SUPFAM" id="SSF53850">
    <property type="entry name" value="Periplasmic binding protein-like II"/>
    <property type="match status" value="1"/>
</dbReference>
<keyword evidence="1" id="KW-0732">Signal</keyword>
<name>A0A7W5CA81_9BACL</name>
<dbReference type="InterPro" id="IPR050490">
    <property type="entry name" value="Bact_solute-bd_prot1"/>
</dbReference>
<dbReference type="Gene3D" id="3.40.190.10">
    <property type="entry name" value="Periplasmic binding protein-like II"/>
    <property type="match status" value="2"/>
</dbReference>
<comment type="caution">
    <text evidence="2">The sequence shown here is derived from an EMBL/GenBank/DDBJ whole genome shotgun (WGS) entry which is preliminary data.</text>
</comment>
<dbReference type="PANTHER" id="PTHR43649">
    <property type="entry name" value="ARABINOSE-BINDING PROTEIN-RELATED"/>
    <property type="match status" value="1"/>
</dbReference>
<reference evidence="2 3" key="1">
    <citation type="submission" date="2020-08" db="EMBL/GenBank/DDBJ databases">
        <title>Genomic Encyclopedia of Type Strains, Phase III (KMG-III): the genomes of soil and plant-associated and newly described type strains.</title>
        <authorList>
            <person name="Whitman W."/>
        </authorList>
    </citation>
    <scope>NUCLEOTIDE SEQUENCE [LARGE SCALE GENOMIC DNA]</scope>
    <source>
        <strain evidence="2 3">CECT 8234</strain>
    </source>
</reference>
<feature type="chain" id="PRO_5030662507" evidence="1">
    <location>
        <begin position="24"/>
        <end position="543"/>
    </location>
</feature>
<protein>
    <submittedName>
        <fullName evidence="2">Putative aldouronate transport system substrate-binding protein</fullName>
    </submittedName>
</protein>
<gene>
    <name evidence="2" type="ORF">FHS16_003541</name>
</gene>
<dbReference type="RefSeq" id="WP_183565120.1">
    <property type="nucleotide sequence ID" value="NZ_CBCSLB010000007.1"/>
</dbReference>
<dbReference type="Proteomes" id="UP000518605">
    <property type="component" value="Unassembled WGS sequence"/>
</dbReference>
<dbReference type="Pfam" id="PF13416">
    <property type="entry name" value="SBP_bac_8"/>
    <property type="match status" value="1"/>
</dbReference>
<dbReference type="PROSITE" id="PS51257">
    <property type="entry name" value="PROKAR_LIPOPROTEIN"/>
    <property type="match status" value="1"/>
</dbReference>
<proteinExistence type="predicted"/>
<evidence type="ECO:0000313" key="3">
    <source>
        <dbReference type="Proteomes" id="UP000518605"/>
    </source>
</evidence>
<dbReference type="AlphaFoldDB" id="A0A7W5CA81"/>
<accession>A0A7W5CA81</accession>
<keyword evidence="3" id="KW-1185">Reference proteome</keyword>
<dbReference type="PANTHER" id="PTHR43649:SF12">
    <property type="entry name" value="DIACETYLCHITOBIOSE BINDING PROTEIN DASA"/>
    <property type="match status" value="1"/>
</dbReference>
<evidence type="ECO:0000256" key="1">
    <source>
        <dbReference type="SAM" id="SignalP"/>
    </source>
</evidence>